<dbReference type="OrthoDB" id="9787654at2"/>
<evidence type="ECO:0000259" key="1">
    <source>
        <dbReference type="Pfam" id="PF04909"/>
    </source>
</evidence>
<sequence length="280" mass="30835">MIKNIDRRKLLLGAGAFTGLSLVGCSTGPRLPDIFDAHCHIIDKRYPIVPNQGYVPPSFTLEEYRQQTIPLGITSGAIVSGSFHGYDQTYLRATLPQLGPRWVGITQVPPDVPDEEIVNLSSIGVRGLRFNVFRGRIDTIDDIVSLANRAHAVGKWHAEIYADSVALKPHVAKLSKLPQIVIDHMGMNEEGLPVILDLVDAGAKIKLTGFGRVNMNVSKAIERIAERNSTALMFGTDLPSTRAKRPFQASDIELIQQILGPTESRKSLWHNAVSLYKPKL</sequence>
<dbReference type="PANTHER" id="PTHR35563:SF2">
    <property type="entry name" value="BARREL METAL-DEPENDENT HYDROLASE, PUTATIVE (AFU_ORTHOLOGUE AFUA_1G16240)-RELATED"/>
    <property type="match status" value="1"/>
</dbReference>
<dbReference type="EMBL" id="FWXJ01000018">
    <property type="protein sequence ID" value="SMC79314.1"/>
    <property type="molecule type" value="Genomic_DNA"/>
</dbReference>
<dbReference type="Gene3D" id="3.20.20.140">
    <property type="entry name" value="Metal-dependent hydrolases"/>
    <property type="match status" value="1"/>
</dbReference>
<evidence type="ECO:0000313" key="2">
    <source>
        <dbReference type="EMBL" id="SMC79314.1"/>
    </source>
</evidence>
<dbReference type="Pfam" id="PF04909">
    <property type="entry name" value="Amidohydro_2"/>
    <property type="match status" value="1"/>
</dbReference>
<dbReference type="Proteomes" id="UP000192708">
    <property type="component" value="Unassembled WGS sequence"/>
</dbReference>
<name>A0A1W2C2R6_9BURK</name>
<dbReference type="PANTHER" id="PTHR35563">
    <property type="entry name" value="BARREL METAL-DEPENDENT HYDROLASE, PUTATIVE (AFU_ORTHOLOGUE AFUA_1G16240)-RELATED"/>
    <property type="match status" value="1"/>
</dbReference>
<reference evidence="2 3" key="1">
    <citation type="submission" date="2017-04" db="EMBL/GenBank/DDBJ databases">
        <authorList>
            <person name="Afonso C.L."/>
            <person name="Miller P.J."/>
            <person name="Scott M.A."/>
            <person name="Spackman E."/>
            <person name="Goraichik I."/>
            <person name="Dimitrov K.M."/>
            <person name="Suarez D.L."/>
            <person name="Swayne D.E."/>
        </authorList>
    </citation>
    <scope>NUCLEOTIDE SEQUENCE [LARGE SCALE GENOMIC DNA]</scope>
    <source>
        <strain evidence="2 3">VK13</strain>
    </source>
</reference>
<keyword evidence="3" id="KW-1185">Reference proteome</keyword>
<dbReference type="RefSeq" id="WP_084285708.1">
    <property type="nucleotide sequence ID" value="NZ_FWXJ01000018.1"/>
</dbReference>
<dbReference type="AlphaFoldDB" id="A0A1W2C2R6"/>
<dbReference type="GO" id="GO:0016787">
    <property type="term" value="F:hydrolase activity"/>
    <property type="evidence" value="ECO:0007669"/>
    <property type="project" value="UniProtKB-KW"/>
</dbReference>
<accession>A0A1W2C2R6</accession>
<dbReference type="InterPro" id="IPR006680">
    <property type="entry name" value="Amidohydro-rel"/>
</dbReference>
<dbReference type="STRING" id="1938817.SAMN06296008_11824"/>
<proteinExistence type="predicted"/>
<evidence type="ECO:0000313" key="3">
    <source>
        <dbReference type="Proteomes" id="UP000192708"/>
    </source>
</evidence>
<gene>
    <name evidence="2" type="ORF">SAMN06296008_11824</name>
</gene>
<feature type="domain" description="Amidohydrolase-related" evidence="1">
    <location>
        <begin position="36"/>
        <end position="276"/>
    </location>
</feature>
<dbReference type="PROSITE" id="PS51257">
    <property type="entry name" value="PROKAR_LIPOPROTEIN"/>
    <property type="match status" value="1"/>
</dbReference>
<organism evidence="2 3">
    <name type="scientific">Polynucleobacter kasalickyi</name>
    <dbReference type="NCBI Taxonomy" id="1938817"/>
    <lineage>
        <taxon>Bacteria</taxon>
        <taxon>Pseudomonadati</taxon>
        <taxon>Pseudomonadota</taxon>
        <taxon>Betaproteobacteria</taxon>
        <taxon>Burkholderiales</taxon>
        <taxon>Burkholderiaceae</taxon>
        <taxon>Polynucleobacter</taxon>
    </lineage>
</organism>
<dbReference type="InterPro" id="IPR032466">
    <property type="entry name" value="Metal_Hydrolase"/>
</dbReference>
<keyword evidence="2" id="KW-0378">Hydrolase</keyword>
<dbReference type="SUPFAM" id="SSF51556">
    <property type="entry name" value="Metallo-dependent hydrolases"/>
    <property type="match status" value="1"/>
</dbReference>
<dbReference type="InterPro" id="IPR052358">
    <property type="entry name" value="Aro_Compnd_Degr_Hydrolases"/>
</dbReference>
<protein>
    <submittedName>
        <fullName evidence="2">Predicted metal-dependent hydrolase, TIM-barrel fold</fullName>
    </submittedName>
</protein>